<reference evidence="3" key="1">
    <citation type="submission" date="2015-08" db="EMBL/GenBank/DDBJ databases">
        <title>Draft genome sequence of Komagataeibacter europaeus CECT 8546 a cellulose producer strain from vinegar produced by the traditional method.</title>
        <authorList>
            <person name="Poehlein A."/>
            <person name="Valera M.J."/>
            <person name="Haack F.S."/>
            <person name="Mas A."/>
            <person name="Daniel R."/>
            <person name="Streit W.R."/>
            <person name="Mateo E."/>
        </authorList>
    </citation>
    <scope>NUCLEOTIDE SEQUENCE [LARGE SCALE GENOMIC DNA]</scope>
    <source>
        <strain evidence="3">CECT 8546</strain>
    </source>
</reference>
<accession>A0A0M0EG94</accession>
<dbReference type="AlphaFoldDB" id="A0A0M0EG94"/>
<evidence type="ECO:0000313" key="3">
    <source>
        <dbReference type="EMBL" id="KON64275.1"/>
    </source>
</evidence>
<dbReference type="PANTHER" id="PTHR12149:SF8">
    <property type="entry name" value="PROTEIN-RIBULOSAMINE 3-KINASE"/>
    <property type="match status" value="1"/>
</dbReference>
<name>A0A0M0EG94_KOMEU</name>
<dbReference type="Gene3D" id="3.90.1200.10">
    <property type="match status" value="1"/>
</dbReference>
<protein>
    <submittedName>
        <fullName evidence="3">Fructosamine kinase</fullName>
    </submittedName>
</protein>
<dbReference type="Gene3D" id="3.30.200.20">
    <property type="entry name" value="Phosphorylase Kinase, domain 1"/>
    <property type="match status" value="1"/>
</dbReference>
<sequence length="273" mass="30051">MTRLARHGAALLGAGLWNWHPLPGGDVAEVLLVYLNDGRRVVVKHGPDPVAEAVMLRTLGQTGAPVPDVLAVDEDALVLQYLPADGRLSRCWDDLARVLSLAHTGRPDGDGVRYGWSGDHAFGAVKVCNDWTETWPDFWAWRRIGVHLAHVPVDLARQLETLMRRLPDLLPATPAPCLLHGDLWGGNVLVSDRHVTGLIDPCCYYGHAEVDLATPGVFSQPPAGFYARHGGLARGYEVRFAIYRLWTALVHLRLFGATYRPMVAQYLNDAGVY</sequence>
<dbReference type="Pfam" id="PF03881">
    <property type="entry name" value="Fructosamin_kin"/>
    <property type="match status" value="1"/>
</dbReference>
<dbReference type="PIRSF" id="PIRSF006221">
    <property type="entry name" value="Ketosamine-3-kinase"/>
    <property type="match status" value="1"/>
</dbReference>
<gene>
    <name evidence="3" type="ORF">KOEU_21740</name>
</gene>
<evidence type="ECO:0000256" key="2">
    <source>
        <dbReference type="PIRNR" id="PIRNR006221"/>
    </source>
</evidence>
<dbReference type="OrthoDB" id="5291879at2"/>
<dbReference type="RefSeq" id="WP_019086578.1">
    <property type="nucleotide sequence ID" value="NZ_LHUQ01000012.1"/>
</dbReference>
<dbReference type="STRING" id="33995.KOEU_21740"/>
<dbReference type="Proteomes" id="UP000037566">
    <property type="component" value="Unassembled WGS sequence"/>
</dbReference>
<comment type="similarity">
    <text evidence="1 2">Belongs to the fructosamine kinase family.</text>
</comment>
<proteinExistence type="inferred from homology"/>
<evidence type="ECO:0000313" key="4">
    <source>
        <dbReference type="Proteomes" id="UP000037566"/>
    </source>
</evidence>
<dbReference type="InterPro" id="IPR016477">
    <property type="entry name" value="Fructo-/Ketosamine-3-kinase"/>
</dbReference>
<keyword evidence="4" id="KW-1185">Reference proteome</keyword>
<dbReference type="GO" id="GO:0016301">
    <property type="term" value="F:kinase activity"/>
    <property type="evidence" value="ECO:0007669"/>
    <property type="project" value="UniProtKB-UniRule"/>
</dbReference>
<evidence type="ECO:0000256" key="1">
    <source>
        <dbReference type="ARBA" id="ARBA00009460"/>
    </source>
</evidence>
<keyword evidence="2 3" id="KW-0418">Kinase</keyword>
<dbReference type="PATRIC" id="fig|33995.3.peg.2421"/>
<comment type="caution">
    <text evidence="3">The sequence shown here is derived from an EMBL/GenBank/DDBJ whole genome shotgun (WGS) entry which is preliminary data.</text>
</comment>
<dbReference type="SUPFAM" id="SSF56112">
    <property type="entry name" value="Protein kinase-like (PK-like)"/>
    <property type="match status" value="1"/>
</dbReference>
<dbReference type="InterPro" id="IPR011009">
    <property type="entry name" value="Kinase-like_dom_sf"/>
</dbReference>
<dbReference type="EMBL" id="LHUQ01000012">
    <property type="protein sequence ID" value="KON64275.1"/>
    <property type="molecule type" value="Genomic_DNA"/>
</dbReference>
<organism evidence="3 4">
    <name type="scientific">Komagataeibacter europaeus</name>
    <name type="common">Gluconacetobacter europaeus</name>
    <dbReference type="NCBI Taxonomy" id="33995"/>
    <lineage>
        <taxon>Bacteria</taxon>
        <taxon>Pseudomonadati</taxon>
        <taxon>Pseudomonadota</taxon>
        <taxon>Alphaproteobacteria</taxon>
        <taxon>Acetobacterales</taxon>
        <taxon>Acetobacteraceae</taxon>
        <taxon>Komagataeibacter</taxon>
    </lineage>
</organism>
<dbReference type="PANTHER" id="PTHR12149">
    <property type="entry name" value="FRUCTOSAMINE 3 KINASE-RELATED PROTEIN"/>
    <property type="match status" value="1"/>
</dbReference>
<keyword evidence="2" id="KW-0808">Transferase</keyword>